<dbReference type="STRING" id="218140.BPSY_0339"/>
<proteinExistence type="predicted"/>
<dbReference type="AlphaFoldDB" id="A0A087CIZ4"/>
<dbReference type="EMBL" id="JGZI01000007">
    <property type="protein sequence ID" value="KFI83244.1"/>
    <property type="molecule type" value="Genomic_DNA"/>
</dbReference>
<evidence type="ECO:0000259" key="4">
    <source>
        <dbReference type="PROSITE" id="PS01124"/>
    </source>
</evidence>
<dbReference type="InterPro" id="IPR020449">
    <property type="entry name" value="Tscrpt_reg_AraC-type_HTH"/>
</dbReference>
<dbReference type="InterPro" id="IPR009057">
    <property type="entry name" value="Homeodomain-like_sf"/>
</dbReference>
<dbReference type="PANTHER" id="PTHR43280:SF28">
    <property type="entry name" value="HTH-TYPE TRANSCRIPTIONAL ACTIVATOR RHAS"/>
    <property type="match status" value="1"/>
</dbReference>
<reference evidence="5 6" key="1">
    <citation type="submission" date="2014-03" db="EMBL/GenBank/DDBJ databases">
        <title>Genomics of Bifidobacteria.</title>
        <authorList>
            <person name="Ventura M."/>
            <person name="Milani C."/>
            <person name="Lugli G.A."/>
        </authorList>
    </citation>
    <scope>NUCLEOTIDE SEQUENCE [LARGE SCALE GENOMIC DNA]</scope>
    <source>
        <strain evidence="5 6">LMG 21775</strain>
    </source>
</reference>
<dbReference type="eggNOG" id="COG2207">
    <property type="taxonomic scope" value="Bacteria"/>
</dbReference>
<keyword evidence="1" id="KW-0805">Transcription regulation</keyword>
<protein>
    <submittedName>
        <fullName evidence="5">Helix-turn-helix domain-containing protein</fullName>
    </submittedName>
</protein>
<evidence type="ECO:0000256" key="3">
    <source>
        <dbReference type="ARBA" id="ARBA00023163"/>
    </source>
</evidence>
<feature type="domain" description="HTH araC/xylS-type" evidence="4">
    <location>
        <begin position="199"/>
        <end position="297"/>
    </location>
</feature>
<dbReference type="SUPFAM" id="SSF51182">
    <property type="entry name" value="RmlC-like cupins"/>
    <property type="match status" value="1"/>
</dbReference>
<dbReference type="SMART" id="SM00342">
    <property type="entry name" value="HTH_ARAC"/>
    <property type="match status" value="1"/>
</dbReference>
<dbReference type="PROSITE" id="PS01124">
    <property type="entry name" value="HTH_ARAC_FAMILY_2"/>
    <property type="match status" value="1"/>
</dbReference>
<evidence type="ECO:0000256" key="2">
    <source>
        <dbReference type="ARBA" id="ARBA00023125"/>
    </source>
</evidence>
<dbReference type="Gene3D" id="1.10.10.60">
    <property type="entry name" value="Homeodomain-like"/>
    <property type="match status" value="1"/>
</dbReference>
<evidence type="ECO:0000313" key="6">
    <source>
        <dbReference type="Proteomes" id="UP000029050"/>
    </source>
</evidence>
<dbReference type="Proteomes" id="UP000029050">
    <property type="component" value="Unassembled WGS sequence"/>
</dbReference>
<dbReference type="GO" id="GO:0003700">
    <property type="term" value="F:DNA-binding transcription factor activity"/>
    <property type="evidence" value="ECO:0007669"/>
    <property type="project" value="InterPro"/>
</dbReference>
<dbReference type="PANTHER" id="PTHR43280">
    <property type="entry name" value="ARAC-FAMILY TRANSCRIPTIONAL REGULATOR"/>
    <property type="match status" value="1"/>
</dbReference>
<accession>A0A087CIZ4</accession>
<name>A0A087CIZ4_9BIFI</name>
<dbReference type="InterPro" id="IPR018060">
    <property type="entry name" value="HTH_AraC"/>
</dbReference>
<dbReference type="SUPFAM" id="SSF46689">
    <property type="entry name" value="Homeodomain-like"/>
    <property type="match status" value="1"/>
</dbReference>
<gene>
    <name evidence="5" type="ORF">BPSY_0339</name>
</gene>
<dbReference type="PRINTS" id="PR00032">
    <property type="entry name" value="HTHARAC"/>
</dbReference>
<organism evidence="5 6">
    <name type="scientific">Bifidobacterium psychraerophilum</name>
    <dbReference type="NCBI Taxonomy" id="218140"/>
    <lineage>
        <taxon>Bacteria</taxon>
        <taxon>Bacillati</taxon>
        <taxon>Actinomycetota</taxon>
        <taxon>Actinomycetes</taxon>
        <taxon>Bifidobacteriales</taxon>
        <taxon>Bifidobacteriaceae</taxon>
        <taxon>Bifidobacterium</taxon>
    </lineage>
</organism>
<evidence type="ECO:0000256" key="1">
    <source>
        <dbReference type="ARBA" id="ARBA00023015"/>
    </source>
</evidence>
<sequence length="299" mass="33819">MALNCPSAITVRPDGSESVRYRYPTTFLYLQQGRLSLYPRMRAICHWHMDLEFTRVLKGHMMYFVNGEIVRVDEGEAIFINSRALHYGFSDDGEECDFYCALIHPIRVGAPPEVYRHFILPFIEDKDIPFALLRPDDSTGRDIVHQLDRLFEASDDRTLAITALSAFFSIIADLVEREEPRAQNNTASTHQDTTLSAMRAMTDYIQGHYMENITLRDIARAGAVGRSTCGSIFRHNLAQTPMQYTVSMRVHAAAGLLRDTELPMASVAKNTGFSSASYFAKTFNKVMGCTPKAFRNTHD</sequence>
<keyword evidence="6" id="KW-1185">Reference proteome</keyword>
<dbReference type="Pfam" id="PF12833">
    <property type="entry name" value="HTH_18"/>
    <property type="match status" value="1"/>
</dbReference>
<dbReference type="CDD" id="cd02208">
    <property type="entry name" value="cupin_RmlC-like"/>
    <property type="match status" value="1"/>
</dbReference>
<dbReference type="GO" id="GO:0043565">
    <property type="term" value="F:sequence-specific DNA binding"/>
    <property type="evidence" value="ECO:0007669"/>
    <property type="project" value="InterPro"/>
</dbReference>
<keyword evidence="2" id="KW-0238">DNA-binding</keyword>
<dbReference type="InterPro" id="IPR013096">
    <property type="entry name" value="Cupin_2"/>
</dbReference>
<keyword evidence="3" id="KW-0804">Transcription</keyword>
<dbReference type="InterPro" id="IPR011051">
    <property type="entry name" value="RmlC_Cupin_sf"/>
</dbReference>
<dbReference type="InterPro" id="IPR014710">
    <property type="entry name" value="RmlC-like_jellyroll"/>
</dbReference>
<evidence type="ECO:0000313" key="5">
    <source>
        <dbReference type="EMBL" id="KFI83244.1"/>
    </source>
</evidence>
<dbReference type="Pfam" id="PF07883">
    <property type="entry name" value="Cupin_2"/>
    <property type="match status" value="1"/>
</dbReference>
<dbReference type="Gene3D" id="2.60.120.10">
    <property type="entry name" value="Jelly Rolls"/>
    <property type="match status" value="1"/>
</dbReference>
<comment type="caution">
    <text evidence="5">The sequence shown here is derived from an EMBL/GenBank/DDBJ whole genome shotgun (WGS) entry which is preliminary data.</text>
</comment>